<evidence type="ECO:0000313" key="1">
    <source>
        <dbReference type="EMBL" id="SIN98778.1"/>
    </source>
</evidence>
<proteinExistence type="predicted"/>
<dbReference type="RefSeq" id="WP_143788230.1">
    <property type="nucleotide sequence ID" value="NZ_FSRU01000001.1"/>
</dbReference>
<gene>
    <name evidence="1" type="ORF">SAMN05444165_0392</name>
</gene>
<reference evidence="1 2" key="1">
    <citation type="submission" date="2016-11" db="EMBL/GenBank/DDBJ databases">
        <authorList>
            <person name="Jaros S."/>
            <person name="Januszkiewicz K."/>
            <person name="Wedrychowicz H."/>
        </authorList>
    </citation>
    <scope>NUCLEOTIDE SEQUENCE [LARGE SCALE GENOMIC DNA]</scope>
    <source>
        <strain evidence="1 2">GAS95</strain>
    </source>
</reference>
<dbReference type="EMBL" id="FSRU01000001">
    <property type="protein sequence ID" value="SIN98778.1"/>
    <property type="molecule type" value="Genomic_DNA"/>
</dbReference>
<name>A0A1N6FU47_9BURK</name>
<dbReference type="Proteomes" id="UP000185151">
    <property type="component" value="Unassembled WGS sequence"/>
</dbReference>
<organism evidence="1 2">
    <name type="scientific">Paraburkholderia phenazinium</name>
    <dbReference type="NCBI Taxonomy" id="60549"/>
    <lineage>
        <taxon>Bacteria</taxon>
        <taxon>Pseudomonadati</taxon>
        <taxon>Pseudomonadota</taxon>
        <taxon>Betaproteobacteria</taxon>
        <taxon>Burkholderiales</taxon>
        <taxon>Burkholderiaceae</taxon>
        <taxon>Paraburkholderia</taxon>
    </lineage>
</organism>
<keyword evidence="2" id="KW-1185">Reference proteome</keyword>
<protein>
    <submittedName>
        <fullName evidence="1">Uncharacterized protein</fullName>
    </submittedName>
</protein>
<evidence type="ECO:0000313" key="2">
    <source>
        <dbReference type="Proteomes" id="UP000185151"/>
    </source>
</evidence>
<accession>A0A1N6FU47</accession>
<sequence>MTDITAYATVTNVTTTSGTRLTCEPYLSHPQFSHDNELCAQLHYTFLHYAPNRSQSKALEVRQALVVFLDFRQKYHQLNPLAVHLNSISDLTGDVIRQFERYLQKECKIGNLRMRAETPLARLKSALNYVAEHTGEIPQLRLPAIRYDRSNKTEPLDESTFTELEGALRKHADSLWTLLENRIKVQSAEPYTFAELSMLVNPPVNCENLVRWYQYALLHHVTRPAVATIREYLGRSDDPILISMRKLPTAGGKLGSAWKAYYDGDGAIFRLQKPINPFGTSVANLHLDEFRVLKTLIQCGYPLEMSLQELQEKYDSQMKTAWFERTGTVLECLLPYCYQRRSSNVETRPTVAQLLYTYYPSDIDMATLILFLMVQTGWNKETVLAIDPKNFEAKLSGLLAEDEMTIFSEKNRSQGSQLPYHNPKLYKATSSRTNKYSAYNLVKLAEALSEPFAAQSVDFVRTGHDETRLNKLFSCLRHPGAWGQFGRFYTLSAESLFKTGVKGFLKLYPIHASGRRLSKVEEISPKLRPTWVMMHRKMKPLSVISLIQGHESPETTDIYYDSSGLAMKERSSRLRAELETVGGLLRTRQFTGLIGEAPTPAQMNEGLTIFFLPGHEKNLWGCRNRLTPDWPGFQQRFTAGQKCHPSTNCFFCSQCYVFEDSLPYLIDRHAQIEEALANAEESDFSSTLNAEREVIDWLISNWNDDKVLQSAFAYQQQHSPLFPIDHAAFEVLFDDSEVTVG</sequence>
<dbReference type="AlphaFoldDB" id="A0A1N6FU47"/>
<dbReference type="OrthoDB" id="9095635at2"/>